<protein>
    <submittedName>
        <fullName evidence="1">Uncharacterized protein</fullName>
    </submittedName>
</protein>
<organism evidence="1 2">
    <name type="scientific">Natronobacillus azotifigens</name>
    <dbReference type="NCBI Taxonomy" id="472978"/>
    <lineage>
        <taxon>Bacteria</taxon>
        <taxon>Bacillati</taxon>
        <taxon>Bacillota</taxon>
        <taxon>Bacilli</taxon>
        <taxon>Bacillales</taxon>
        <taxon>Bacillaceae</taxon>
        <taxon>Natronobacillus</taxon>
    </lineage>
</organism>
<comment type="caution">
    <text evidence="1">The sequence shown here is derived from an EMBL/GenBank/DDBJ whole genome shotgun (WGS) entry which is preliminary data.</text>
</comment>
<dbReference type="Proteomes" id="UP001084197">
    <property type="component" value="Unassembled WGS sequence"/>
</dbReference>
<reference evidence="1" key="1">
    <citation type="submission" date="2022-11" db="EMBL/GenBank/DDBJ databases">
        <title>WGS of Natronobacillus azotifigens 24KS-1, an anaerobic diazotrophic haloalkaliphile from soda-rich habitats.</title>
        <authorList>
            <person name="Sorokin D.Y."/>
            <person name="Merkel A.Y."/>
        </authorList>
    </citation>
    <scope>NUCLEOTIDE SEQUENCE</scope>
    <source>
        <strain evidence="1">24KS-1</strain>
    </source>
</reference>
<proteinExistence type="predicted"/>
<dbReference type="RefSeq" id="WP_268778422.1">
    <property type="nucleotide sequence ID" value="NZ_JAPRAT010000001.1"/>
</dbReference>
<name>A0A9J6R7X6_9BACI</name>
<gene>
    <name evidence="1" type="ORF">OWO01_00330</name>
</gene>
<keyword evidence="2" id="KW-1185">Reference proteome</keyword>
<dbReference type="AlphaFoldDB" id="A0A9J6R7X6"/>
<accession>A0A9J6R7X6</accession>
<dbReference type="EMBL" id="JAPRAT010000001">
    <property type="protein sequence ID" value="MCZ0701655.1"/>
    <property type="molecule type" value="Genomic_DNA"/>
</dbReference>
<evidence type="ECO:0000313" key="1">
    <source>
        <dbReference type="EMBL" id="MCZ0701655.1"/>
    </source>
</evidence>
<sequence length="54" mass="6613">MTFEYNPTIKILLQGNTKKKVSMEYREHTWMMPKVAKRPPYFMNPQYGWDYPII</sequence>
<evidence type="ECO:0000313" key="2">
    <source>
        <dbReference type="Proteomes" id="UP001084197"/>
    </source>
</evidence>